<evidence type="ECO:0000313" key="2">
    <source>
        <dbReference type="Proteomes" id="UP000680206"/>
    </source>
</evidence>
<gene>
    <name evidence="1" type="ORF">J4709_28910</name>
</gene>
<evidence type="ECO:0000313" key="1">
    <source>
        <dbReference type="EMBL" id="MBO2461595.1"/>
    </source>
</evidence>
<dbReference type="Proteomes" id="UP000680206">
    <property type="component" value="Unassembled WGS sequence"/>
</dbReference>
<reference evidence="1 2" key="1">
    <citation type="submission" date="2021-03" db="EMBL/GenBank/DDBJ databases">
        <title>Actinomadura violae sp. nov., isolated from lichen in Thailand.</title>
        <authorList>
            <person name="Kanchanasin P."/>
            <person name="Saeng-In P."/>
            <person name="Phongsopitanun W."/>
            <person name="Yuki M."/>
            <person name="Kudo T."/>
            <person name="Ohkuma M."/>
            <person name="Tanasupawat S."/>
        </authorList>
    </citation>
    <scope>NUCLEOTIDE SEQUENCE [LARGE SCALE GENOMIC DNA]</scope>
    <source>
        <strain evidence="1 2">LCR2-06</strain>
    </source>
</reference>
<comment type="caution">
    <text evidence="1">The sequence shown here is derived from an EMBL/GenBank/DDBJ whole genome shotgun (WGS) entry which is preliminary data.</text>
</comment>
<name>A0ABS3RXX7_9ACTN</name>
<proteinExistence type="predicted"/>
<dbReference type="EMBL" id="JAGEPF010000018">
    <property type="protein sequence ID" value="MBO2461595.1"/>
    <property type="molecule type" value="Genomic_DNA"/>
</dbReference>
<keyword evidence="2" id="KW-1185">Reference proteome</keyword>
<sequence>MATAYVLASFAYLAKADVPHLVRRARDMYGVDVDFFADSGAFTAHSSGKVITVKQYAAWLAVHGHVINCAATLDVIGDPAATARNTEALRDAVGDQVYIIPIFHVGSPWAELEAMCAAHPYVGLGGGVGVGQRESAFMAWLVKAHRIARDNGAVFHGFGMTKPPYPDRLPFYSVDSSYWSAGMRNGTVGLYDPAAHTFRRMRVGTRQVHARRMAALVRAYGGDPAQVATPGFGRVAERGAMGRTDREWMALAACESWHAYGADLRARHRPVPAPGPVRGTGPKVYLAVGDEGGFDQVVQAAAKAPATLKEASRG</sequence>
<dbReference type="RefSeq" id="WP_208244950.1">
    <property type="nucleotide sequence ID" value="NZ_JAGEPF010000018.1"/>
</dbReference>
<protein>
    <submittedName>
        <fullName evidence="1">Uncharacterized protein</fullName>
    </submittedName>
</protein>
<organism evidence="1 2">
    <name type="scientific">Actinomadura violacea</name>
    <dbReference type="NCBI Taxonomy" id="2819934"/>
    <lineage>
        <taxon>Bacteria</taxon>
        <taxon>Bacillati</taxon>
        <taxon>Actinomycetota</taxon>
        <taxon>Actinomycetes</taxon>
        <taxon>Streptosporangiales</taxon>
        <taxon>Thermomonosporaceae</taxon>
        <taxon>Actinomadura</taxon>
    </lineage>
</organism>
<accession>A0ABS3RXX7</accession>